<comment type="caution">
    <text evidence="1">The sequence shown here is derived from an EMBL/GenBank/DDBJ whole genome shotgun (WGS) entry which is preliminary data.</text>
</comment>
<gene>
    <name evidence="1" type="ORF">CEXT_169541</name>
</gene>
<proteinExistence type="predicted"/>
<reference evidence="1 2" key="1">
    <citation type="submission" date="2021-06" db="EMBL/GenBank/DDBJ databases">
        <title>Caerostris extrusa draft genome.</title>
        <authorList>
            <person name="Kono N."/>
            <person name="Arakawa K."/>
        </authorList>
    </citation>
    <scope>NUCLEOTIDE SEQUENCE [LARGE SCALE GENOMIC DNA]</scope>
</reference>
<protein>
    <submittedName>
        <fullName evidence="1">Uncharacterized protein</fullName>
    </submittedName>
</protein>
<evidence type="ECO:0000313" key="2">
    <source>
        <dbReference type="Proteomes" id="UP001054945"/>
    </source>
</evidence>
<dbReference type="Proteomes" id="UP001054945">
    <property type="component" value="Unassembled WGS sequence"/>
</dbReference>
<dbReference type="AlphaFoldDB" id="A0AAV4XHZ0"/>
<evidence type="ECO:0000313" key="1">
    <source>
        <dbReference type="EMBL" id="GIY94645.1"/>
    </source>
</evidence>
<keyword evidence="2" id="KW-1185">Reference proteome</keyword>
<name>A0AAV4XHZ0_CAEEX</name>
<accession>A0AAV4XHZ0</accession>
<dbReference type="EMBL" id="BPLR01000413">
    <property type="protein sequence ID" value="GIY94645.1"/>
    <property type="molecule type" value="Genomic_DNA"/>
</dbReference>
<sequence>MYYIPNKFLQTSFCMKMCASEESVAIPTDRFRSIFAFRFDGCRNFCRISERAECIRPTFVNKGGKRVTETAREQELDAEGLCSGIGSEIRFRNCLPPIVFPV</sequence>
<organism evidence="1 2">
    <name type="scientific">Caerostris extrusa</name>
    <name type="common">Bark spider</name>
    <name type="synonym">Caerostris bankana</name>
    <dbReference type="NCBI Taxonomy" id="172846"/>
    <lineage>
        <taxon>Eukaryota</taxon>
        <taxon>Metazoa</taxon>
        <taxon>Ecdysozoa</taxon>
        <taxon>Arthropoda</taxon>
        <taxon>Chelicerata</taxon>
        <taxon>Arachnida</taxon>
        <taxon>Araneae</taxon>
        <taxon>Araneomorphae</taxon>
        <taxon>Entelegynae</taxon>
        <taxon>Araneoidea</taxon>
        <taxon>Araneidae</taxon>
        <taxon>Caerostris</taxon>
    </lineage>
</organism>